<name>A0A8J2JXR3_9HEXA</name>
<proteinExistence type="predicted"/>
<evidence type="ECO:0000313" key="2">
    <source>
        <dbReference type="Proteomes" id="UP000708208"/>
    </source>
</evidence>
<sequence length="83" mass="9598">MSKDTKKQNILPSQGQIMFMFQLEWQPRKTLLLSGNRRICTTSLLPMPILGKCYCPSQPVINPLHNYFNFLPIQSLLCILLMT</sequence>
<gene>
    <name evidence="1" type="ORF">AFUS01_LOCUS18129</name>
</gene>
<dbReference type="EMBL" id="CAJVCH010177961">
    <property type="protein sequence ID" value="CAG7729413.1"/>
    <property type="molecule type" value="Genomic_DNA"/>
</dbReference>
<dbReference type="Proteomes" id="UP000708208">
    <property type="component" value="Unassembled WGS sequence"/>
</dbReference>
<dbReference type="AlphaFoldDB" id="A0A8J2JXR3"/>
<reference evidence="1" key="1">
    <citation type="submission" date="2021-06" db="EMBL/GenBank/DDBJ databases">
        <authorList>
            <person name="Hodson N. C."/>
            <person name="Mongue J. A."/>
            <person name="Jaron S. K."/>
        </authorList>
    </citation>
    <scope>NUCLEOTIDE SEQUENCE</scope>
</reference>
<accession>A0A8J2JXR3</accession>
<protein>
    <submittedName>
        <fullName evidence="1">Uncharacterized protein</fullName>
    </submittedName>
</protein>
<comment type="caution">
    <text evidence="1">The sequence shown here is derived from an EMBL/GenBank/DDBJ whole genome shotgun (WGS) entry which is preliminary data.</text>
</comment>
<evidence type="ECO:0000313" key="1">
    <source>
        <dbReference type="EMBL" id="CAG7729413.1"/>
    </source>
</evidence>
<organism evidence="1 2">
    <name type="scientific">Allacma fusca</name>
    <dbReference type="NCBI Taxonomy" id="39272"/>
    <lineage>
        <taxon>Eukaryota</taxon>
        <taxon>Metazoa</taxon>
        <taxon>Ecdysozoa</taxon>
        <taxon>Arthropoda</taxon>
        <taxon>Hexapoda</taxon>
        <taxon>Collembola</taxon>
        <taxon>Symphypleona</taxon>
        <taxon>Sminthuridae</taxon>
        <taxon>Allacma</taxon>
    </lineage>
</organism>
<keyword evidence="2" id="KW-1185">Reference proteome</keyword>